<feature type="transmembrane region" description="Helical" evidence="8">
    <location>
        <begin position="296"/>
        <end position="315"/>
    </location>
</feature>
<dbReference type="InterPro" id="IPR035952">
    <property type="entry name" value="Rhomboid-like_sf"/>
</dbReference>
<dbReference type="SUPFAM" id="SSF144091">
    <property type="entry name" value="Rhomboid-like"/>
    <property type="match status" value="1"/>
</dbReference>
<keyword evidence="3 8" id="KW-0812">Transmembrane</keyword>
<evidence type="ECO:0000256" key="4">
    <source>
        <dbReference type="ARBA" id="ARBA00022801"/>
    </source>
</evidence>
<dbReference type="Gene3D" id="1.20.1540.10">
    <property type="entry name" value="Rhomboid-like"/>
    <property type="match status" value="1"/>
</dbReference>
<dbReference type="GO" id="GO:0016020">
    <property type="term" value="C:membrane"/>
    <property type="evidence" value="ECO:0007669"/>
    <property type="project" value="UniProtKB-SubCell"/>
</dbReference>
<keyword evidence="4" id="KW-0378">Hydrolase</keyword>
<comment type="subcellular location">
    <subcellularLocation>
        <location evidence="1">Membrane</location>
        <topology evidence="1">Multi-pass membrane protein</topology>
    </subcellularLocation>
</comment>
<dbReference type="Proteomes" id="UP000518300">
    <property type="component" value="Unassembled WGS sequence"/>
</dbReference>
<dbReference type="Pfam" id="PF01694">
    <property type="entry name" value="Rhomboid"/>
    <property type="match status" value="1"/>
</dbReference>
<evidence type="ECO:0000256" key="5">
    <source>
        <dbReference type="ARBA" id="ARBA00022989"/>
    </source>
</evidence>
<evidence type="ECO:0000313" key="11">
    <source>
        <dbReference type="Proteomes" id="UP000518300"/>
    </source>
</evidence>
<keyword evidence="6 8" id="KW-0472">Membrane</keyword>
<evidence type="ECO:0000256" key="6">
    <source>
        <dbReference type="ARBA" id="ARBA00023136"/>
    </source>
</evidence>
<name>A0A848LIU2_9BACT</name>
<dbReference type="InterPro" id="IPR011990">
    <property type="entry name" value="TPR-like_helical_dom_sf"/>
</dbReference>
<feature type="transmembrane region" description="Helical" evidence="8">
    <location>
        <begin position="382"/>
        <end position="401"/>
    </location>
</feature>
<feature type="transmembrane region" description="Helical" evidence="8">
    <location>
        <begin position="413"/>
        <end position="435"/>
    </location>
</feature>
<dbReference type="GO" id="GO:0006508">
    <property type="term" value="P:proteolysis"/>
    <property type="evidence" value="ECO:0007669"/>
    <property type="project" value="UniProtKB-KW"/>
</dbReference>
<evidence type="ECO:0000256" key="8">
    <source>
        <dbReference type="SAM" id="Phobius"/>
    </source>
</evidence>
<protein>
    <submittedName>
        <fullName evidence="10">Rhomboid family intramembrane serine protease</fullName>
    </submittedName>
</protein>
<keyword evidence="5 8" id="KW-1133">Transmembrane helix</keyword>
<dbReference type="PANTHER" id="PTHR43731">
    <property type="entry name" value="RHOMBOID PROTEASE"/>
    <property type="match status" value="1"/>
</dbReference>
<dbReference type="SUPFAM" id="SSF48452">
    <property type="entry name" value="TPR-like"/>
    <property type="match status" value="1"/>
</dbReference>
<reference evidence="10 11" key="1">
    <citation type="submission" date="2020-04" db="EMBL/GenBank/DDBJ databases">
        <title>Draft genome of Pyxidicoccus fallax type strain.</title>
        <authorList>
            <person name="Whitworth D.E."/>
        </authorList>
    </citation>
    <scope>NUCLEOTIDE SEQUENCE [LARGE SCALE GENOMIC DNA]</scope>
    <source>
        <strain evidence="10 11">DSM 14698</strain>
    </source>
</reference>
<evidence type="ECO:0000256" key="2">
    <source>
        <dbReference type="ARBA" id="ARBA00009045"/>
    </source>
</evidence>
<dbReference type="AlphaFoldDB" id="A0A848LIU2"/>
<evidence type="ECO:0000313" key="10">
    <source>
        <dbReference type="EMBL" id="NMO17634.1"/>
    </source>
</evidence>
<evidence type="ECO:0000256" key="7">
    <source>
        <dbReference type="SAM" id="MobiDB-lite"/>
    </source>
</evidence>
<dbReference type="EMBL" id="JABBJJ010000105">
    <property type="protein sequence ID" value="NMO17634.1"/>
    <property type="molecule type" value="Genomic_DNA"/>
</dbReference>
<accession>A0A848LIU2</accession>
<keyword evidence="11" id="KW-1185">Reference proteome</keyword>
<dbReference type="InterPro" id="IPR050925">
    <property type="entry name" value="Rhomboid_protease_S54"/>
</dbReference>
<evidence type="ECO:0000259" key="9">
    <source>
        <dbReference type="Pfam" id="PF01694"/>
    </source>
</evidence>
<dbReference type="Gene3D" id="1.25.40.10">
    <property type="entry name" value="Tetratricopeptide repeat domain"/>
    <property type="match status" value="1"/>
</dbReference>
<comment type="similarity">
    <text evidence="2">Belongs to the peptidase S54 family.</text>
</comment>
<evidence type="ECO:0000256" key="1">
    <source>
        <dbReference type="ARBA" id="ARBA00004141"/>
    </source>
</evidence>
<comment type="caution">
    <text evidence="10">The sequence shown here is derived from an EMBL/GenBank/DDBJ whole genome shotgun (WGS) entry which is preliminary data.</text>
</comment>
<proteinExistence type="inferred from homology"/>
<sequence>MSTPLPSEPSATTDSTSGPEVPATPVTNLEELSFASYLALRLVTEKGFREGTFPEAEELTAASDAVLTYSDGMSAVIVCLVDREREPSRRFGLDTAALERIGKACLKYTGSVTGTKLPLGIQVIEVGRGPATEEDPRRLGALKLGVFHKVHLHAMHVDTTMPGTVWTSTWRRAKVSARYLRGLLSQPREVEAEEAVAEPPERKWVLTPALTAVLVLGFAAQVLFRVGEAGDGLLAPGVRTLVAMGGVSSGLVVEEGQWWRLLMAPLLHGDLIHLVFNGFCLWFVMGTVEGMVGRAWAGLLLLAGALGGGALSMLVNGDMVVSVGASGVLLCLLGALFALSWRFPVGSAERSQLQVLSLQLLLPSLIPIGMSRTDGGIDFGAHLGGALAGGAVGLLLTRVWARREPVPPATKPVAAVGVLAAVALVVSVGFAFEYWRYSMLELGLIAEEAFPPTFEEGAKRAKELLERYPRDPRSHLFQAMALMEADDLPGAERALRTALSEKDILEHFFANSELPLILHQELGRVLLGQGRAEEARAVVKPFCVPGKDGKLPPDLVELGLCGATVE</sequence>
<evidence type="ECO:0000256" key="3">
    <source>
        <dbReference type="ARBA" id="ARBA00022692"/>
    </source>
</evidence>
<feature type="domain" description="Peptidase S54 rhomboid" evidence="9">
    <location>
        <begin position="256"/>
        <end position="397"/>
    </location>
</feature>
<dbReference type="RefSeq" id="WP_169346916.1">
    <property type="nucleotide sequence ID" value="NZ_JABBJJ010000105.1"/>
</dbReference>
<feature type="compositionally biased region" description="Polar residues" evidence="7">
    <location>
        <begin position="1"/>
        <end position="18"/>
    </location>
</feature>
<dbReference type="PANTHER" id="PTHR43731:SF14">
    <property type="entry name" value="PRESENILIN-ASSOCIATED RHOMBOID-LIKE PROTEIN, MITOCHONDRIAL"/>
    <property type="match status" value="1"/>
</dbReference>
<keyword evidence="10" id="KW-0645">Protease</keyword>
<dbReference type="InterPro" id="IPR022764">
    <property type="entry name" value="Peptidase_S54_rhomboid_dom"/>
</dbReference>
<feature type="transmembrane region" description="Helical" evidence="8">
    <location>
        <begin position="321"/>
        <end position="341"/>
    </location>
</feature>
<organism evidence="10 11">
    <name type="scientific">Pyxidicoccus fallax</name>
    <dbReference type="NCBI Taxonomy" id="394095"/>
    <lineage>
        <taxon>Bacteria</taxon>
        <taxon>Pseudomonadati</taxon>
        <taxon>Myxococcota</taxon>
        <taxon>Myxococcia</taxon>
        <taxon>Myxococcales</taxon>
        <taxon>Cystobacterineae</taxon>
        <taxon>Myxococcaceae</taxon>
        <taxon>Pyxidicoccus</taxon>
    </lineage>
</organism>
<gene>
    <name evidence="10" type="ORF">HG543_22600</name>
</gene>
<feature type="region of interest" description="Disordered" evidence="7">
    <location>
        <begin position="1"/>
        <end position="24"/>
    </location>
</feature>
<dbReference type="GO" id="GO:0004252">
    <property type="term" value="F:serine-type endopeptidase activity"/>
    <property type="evidence" value="ECO:0007669"/>
    <property type="project" value="InterPro"/>
</dbReference>